<dbReference type="Proteomes" id="UP000309215">
    <property type="component" value="Unassembled WGS sequence"/>
</dbReference>
<dbReference type="RefSeq" id="WP_136930992.1">
    <property type="nucleotide sequence ID" value="NZ_SSMQ01000022.1"/>
</dbReference>
<dbReference type="Gene3D" id="1.10.1670.40">
    <property type="match status" value="1"/>
</dbReference>
<dbReference type="PANTHER" id="PTHR43003:SF5">
    <property type="entry name" value="DNA-3-METHYLADENINE GLYCOSYLASE"/>
    <property type="match status" value="1"/>
</dbReference>
<dbReference type="CDD" id="cd00056">
    <property type="entry name" value="ENDO3c"/>
    <property type="match status" value="1"/>
</dbReference>
<reference evidence="7 8" key="1">
    <citation type="submission" date="2019-04" db="EMBL/GenBank/DDBJ databases">
        <authorList>
            <person name="Li Y."/>
            <person name="Wang J."/>
        </authorList>
    </citation>
    <scope>NUCLEOTIDE SEQUENCE [LARGE SCALE GENOMIC DNA]</scope>
    <source>
        <strain evidence="7 8">DSM 14668</strain>
    </source>
</reference>
<protein>
    <recommendedName>
        <fullName evidence="3">DNA-3-methyladenine glycosylase II</fullName>
        <ecNumber evidence="3">3.2.2.21</ecNumber>
    </recommendedName>
</protein>
<dbReference type="FunFam" id="1.10.340.30:FF:000004">
    <property type="entry name" value="DNA-3-methyladenine glycosylase II"/>
    <property type="match status" value="1"/>
</dbReference>
<evidence type="ECO:0000259" key="6">
    <source>
        <dbReference type="SMART" id="SM00478"/>
    </source>
</evidence>
<evidence type="ECO:0000313" key="7">
    <source>
        <dbReference type="EMBL" id="TKD05185.1"/>
    </source>
</evidence>
<evidence type="ECO:0000256" key="4">
    <source>
        <dbReference type="ARBA" id="ARBA00022763"/>
    </source>
</evidence>
<dbReference type="EMBL" id="SSMQ01000022">
    <property type="protein sequence ID" value="TKD05185.1"/>
    <property type="molecule type" value="Genomic_DNA"/>
</dbReference>
<keyword evidence="8" id="KW-1185">Reference proteome</keyword>
<name>A0A4U1JC19_9BACT</name>
<proteinExistence type="inferred from homology"/>
<keyword evidence="5" id="KW-0234">DNA repair</keyword>
<evidence type="ECO:0000256" key="1">
    <source>
        <dbReference type="ARBA" id="ARBA00000086"/>
    </source>
</evidence>
<dbReference type="OrthoDB" id="9811249at2"/>
<dbReference type="GO" id="GO:0008725">
    <property type="term" value="F:DNA-3-methyladenine glycosylase activity"/>
    <property type="evidence" value="ECO:0007669"/>
    <property type="project" value="TreeGrafter"/>
</dbReference>
<accession>A0A4U1JC19</accession>
<dbReference type="SMART" id="SM00478">
    <property type="entry name" value="ENDO3c"/>
    <property type="match status" value="1"/>
</dbReference>
<gene>
    <name evidence="7" type="ORF">E8A74_21850</name>
</gene>
<dbReference type="GO" id="GO:0032993">
    <property type="term" value="C:protein-DNA complex"/>
    <property type="evidence" value="ECO:0007669"/>
    <property type="project" value="TreeGrafter"/>
</dbReference>
<dbReference type="InterPro" id="IPR003265">
    <property type="entry name" value="HhH-GPD_domain"/>
</dbReference>
<dbReference type="PANTHER" id="PTHR43003">
    <property type="entry name" value="DNA-3-METHYLADENINE GLYCOSYLASE"/>
    <property type="match status" value="1"/>
</dbReference>
<evidence type="ECO:0000256" key="3">
    <source>
        <dbReference type="ARBA" id="ARBA00012000"/>
    </source>
</evidence>
<dbReference type="InterPro" id="IPR051912">
    <property type="entry name" value="Alkylbase_DNA_Glycosylase/TA"/>
</dbReference>
<dbReference type="EC" id="3.2.2.21" evidence="3"/>
<dbReference type="Gene3D" id="1.10.340.30">
    <property type="entry name" value="Hypothetical protein, domain 2"/>
    <property type="match status" value="1"/>
</dbReference>
<comment type="similarity">
    <text evidence="2">Belongs to the alkylbase DNA glycosidase AlkA family.</text>
</comment>
<dbReference type="GO" id="GO:0006285">
    <property type="term" value="P:base-excision repair, AP site formation"/>
    <property type="evidence" value="ECO:0007669"/>
    <property type="project" value="TreeGrafter"/>
</dbReference>
<dbReference type="GO" id="GO:0032131">
    <property type="term" value="F:alkylated DNA binding"/>
    <property type="evidence" value="ECO:0007669"/>
    <property type="project" value="TreeGrafter"/>
</dbReference>
<evidence type="ECO:0000256" key="5">
    <source>
        <dbReference type="ARBA" id="ARBA00023204"/>
    </source>
</evidence>
<sequence length="216" mass="24005">MTTTAPDPHAEALRFLSTADPRLADLIQTVGPCRLGAAAQTSGPFHTPGFFEAIVESIVSQQLSVKASDTIFARVLAIGGGKLLPPAELLRVEEQALRACGLSGSKVKFIRDLCEKLLDGTLVLDELPALDDEAVIERLRRVKGIGRWTAEMFLIFRLGRPDVLPVADLGIQKGMMKLHGLRKDPTPERMVKLARPWRPYRSIACWYLWRLHETKK</sequence>
<keyword evidence="4" id="KW-0227">DNA damage</keyword>
<comment type="catalytic activity">
    <reaction evidence="1">
        <text>Hydrolysis of alkylated DNA, releasing 3-methyladenine, 3-methylguanine, 7-methylguanine and 7-methyladenine.</text>
        <dbReference type="EC" id="3.2.2.21"/>
    </reaction>
</comment>
<dbReference type="Pfam" id="PF00730">
    <property type="entry name" value="HhH-GPD"/>
    <property type="match status" value="1"/>
</dbReference>
<dbReference type="InterPro" id="IPR011257">
    <property type="entry name" value="DNA_glycosylase"/>
</dbReference>
<organism evidence="7 8">
    <name type="scientific">Polyangium fumosum</name>
    <dbReference type="NCBI Taxonomy" id="889272"/>
    <lineage>
        <taxon>Bacteria</taxon>
        <taxon>Pseudomonadati</taxon>
        <taxon>Myxococcota</taxon>
        <taxon>Polyangia</taxon>
        <taxon>Polyangiales</taxon>
        <taxon>Polyangiaceae</taxon>
        <taxon>Polyangium</taxon>
    </lineage>
</organism>
<dbReference type="GO" id="GO:0006307">
    <property type="term" value="P:DNA alkylation repair"/>
    <property type="evidence" value="ECO:0007669"/>
    <property type="project" value="TreeGrafter"/>
</dbReference>
<evidence type="ECO:0000313" key="8">
    <source>
        <dbReference type="Proteomes" id="UP000309215"/>
    </source>
</evidence>
<dbReference type="SUPFAM" id="SSF48150">
    <property type="entry name" value="DNA-glycosylase"/>
    <property type="match status" value="1"/>
</dbReference>
<dbReference type="AlphaFoldDB" id="A0A4U1JC19"/>
<evidence type="ECO:0000256" key="2">
    <source>
        <dbReference type="ARBA" id="ARBA00010817"/>
    </source>
</evidence>
<comment type="caution">
    <text evidence="7">The sequence shown here is derived from an EMBL/GenBank/DDBJ whole genome shotgun (WGS) entry which is preliminary data.</text>
</comment>
<dbReference type="GO" id="GO:0043916">
    <property type="term" value="F:DNA-7-methylguanine glycosylase activity"/>
    <property type="evidence" value="ECO:0007669"/>
    <property type="project" value="TreeGrafter"/>
</dbReference>
<feature type="domain" description="HhH-GPD" evidence="6">
    <location>
        <begin position="59"/>
        <end position="213"/>
    </location>
</feature>